<dbReference type="AlphaFoldDB" id="A0AA37VX26"/>
<dbReference type="SUPFAM" id="SSF53041">
    <property type="entry name" value="Resolvase-like"/>
    <property type="match status" value="1"/>
</dbReference>
<dbReference type="InterPro" id="IPR050639">
    <property type="entry name" value="SSR_resolvase"/>
</dbReference>
<reference evidence="2" key="1">
    <citation type="submission" date="2023-01" db="EMBL/GenBank/DDBJ databases">
        <title>Whole-genome sequence of Pseudomonas putida NBRC 14671.</title>
        <authorList>
            <person name="Morohoshi T."/>
            <person name="Someya N."/>
        </authorList>
    </citation>
    <scope>NUCLEOTIDE SEQUENCE</scope>
    <source>
        <strain evidence="2">NBRC 14671</strain>
    </source>
</reference>
<evidence type="ECO:0000259" key="1">
    <source>
        <dbReference type="PROSITE" id="PS51736"/>
    </source>
</evidence>
<dbReference type="PANTHER" id="PTHR30461">
    <property type="entry name" value="DNA-INVERTASE FROM LAMBDOID PROPHAGE"/>
    <property type="match status" value="1"/>
</dbReference>
<dbReference type="PANTHER" id="PTHR30461:SF23">
    <property type="entry name" value="DNA RECOMBINASE-RELATED"/>
    <property type="match status" value="1"/>
</dbReference>
<proteinExistence type="predicted"/>
<protein>
    <recommendedName>
        <fullName evidence="1">Resolvase/invertase-type recombinase catalytic domain-containing protein</fullName>
    </recommendedName>
</protein>
<organism evidence="2 3">
    <name type="scientific">Pseudomonas putida</name>
    <name type="common">Arthrobacter siderocapsulatus</name>
    <dbReference type="NCBI Taxonomy" id="303"/>
    <lineage>
        <taxon>Bacteria</taxon>
        <taxon>Pseudomonadati</taxon>
        <taxon>Pseudomonadota</taxon>
        <taxon>Gammaproteobacteria</taxon>
        <taxon>Pseudomonadales</taxon>
        <taxon>Pseudomonadaceae</taxon>
        <taxon>Pseudomonas</taxon>
    </lineage>
</organism>
<dbReference type="InterPro" id="IPR036162">
    <property type="entry name" value="Resolvase-like_N_sf"/>
</dbReference>
<sequence length="236" mass="26647">MRPSTSLSVQANNRAAAYVRMSTEHQQYSTENQLDAINIYAQTHHLNVVKIYTDAGKSGLSLDGRQALQHLLADVELRSNDFTTVLVYDISRWGRFQDPDVSASYEVRCRQAGVRVEYCAEQFVNDGSPASSIIKSIKRMMAGEYSRELSVKVFAGQSRLIQLGYRQGGTAGYGLRRHLIDQTGKPKATLCRKEYKSLQTDRVILAPGPDSEREVVLEIYNCFIKKLKQKKKLLTH</sequence>
<dbReference type="FunFam" id="3.40.50.1390:FF:000008">
    <property type="entry name" value="DNA recombinase"/>
    <property type="match status" value="1"/>
</dbReference>
<evidence type="ECO:0000313" key="3">
    <source>
        <dbReference type="Proteomes" id="UP001161257"/>
    </source>
</evidence>
<dbReference type="Proteomes" id="UP001161257">
    <property type="component" value="Unassembled WGS sequence"/>
</dbReference>
<feature type="domain" description="Resolvase/invertase-type recombinase catalytic" evidence="1">
    <location>
        <begin position="14"/>
        <end position="168"/>
    </location>
</feature>
<dbReference type="CDD" id="cd00338">
    <property type="entry name" value="Ser_Recombinase"/>
    <property type="match status" value="1"/>
</dbReference>
<name>A0AA37VX26_PSEPU</name>
<dbReference type="Pfam" id="PF00239">
    <property type="entry name" value="Resolvase"/>
    <property type="match status" value="1"/>
</dbReference>
<dbReference type="SMART" id="SM00857">
    <property type="entry name" value="Resolvase"/>
    <property type="match status" value="1"/>
</dbReference>
<comment type="caution">
    <text evidence="2">The sequence shown here is derived from an EMBL/GenBank/DDBJ whole genome shotgun (WGS) entry which is preliminary data.</text>
</comment>
<dbReference type="PROSITE" id="PS51736">
    <property type="entry name" value="RECOMBINASES_3"/>
    <property type="match status" value="1"/>
</dbReference>
<dbReference type="InterPro" id="IPR006119">
    <property type="entry name" value="Resolv_N"/>
</dbReference>
<dbReference type="EMBL" id="BSKJ01000013">
    <property type="protein sequence ID" value="GLO37865.1"/>
    <property type="molecule type" value="Genomic_DNA"/>
</dbReference>
<dbReference type="GO" id="GO:0003677">
    <property type="term" value="F:DNA binding"/>
    <property type="evidence" value="ECO:0007669"/>
    <property type="project" value="InterPro"/>
</dbReference>
<gene>
    <name evidence="2" type="ORF">PPUN14671_47020</name>
</gene>
<dbReference type="Gene3D" id="3.40.50.1390">
    <property type="entry name" value="Resolvase, N-terminal catalytic domain"/>
    <property type="match status" value="1"/>
</dbReference>
<dbReference type="GO" id="GO:0000150">
    <property type="term" value="F:DNA strand exchange activity"/>
    <property type="evidence" value="ECO:0007669"/>
    <property type="project" value="InterPro"/>
</dbReference>
<evidence type="ECO:0000313" key="2">
    <source>
        <dbReference type="EMBL" id="GLO37865.1"/>
    </source>
</evidence>
<accession>A0AA37VX26</accession>